<feature type="signal peptide" evidence="1">
    <location>
        <begin position="1"/>
        <end position="22"/>
    </location>
</feature>
<reference evidence="2" key="1">
    <citation type="submission" date="2022-09" db="EMBL/GenBank/DDBJ databases">
        <title>Intensive care unit water sources are persistently colonized with multi-drug resistant bacteria and are the site of extensive horizontal gene transfer of antibiotic resistance genes.</title>
        <authorList>
            <person name="Diorio-Toth L."/>
        </authorList>
    </citation>
    <scope>NUCLEOTIDE SEQUENCE</scope>
    <source>
        <strain evidence="2">GD04146</strain>
    </source>
</reference>
<feature type="chain" id="PRO_5044497692" description="Lipoprotein" evidence="1">
    <location>
        <begin position="23"/>
        <end position="149"/>
    </location>
</feature>
<dbReference type="Proteomes" id="UP001158058">
    <property type="component" value="Unassembled WGS sequence"/>
</dbReference>
<accession>A0AB73HZD6</accession>
<evidence type="ECO:0008006" key="4">
    <source>
        <dbReference type="Google" id="ProtNLM"/>
    </source>
</evidence>
<evidence type="ECO:0000313" key="3">
    <source>
        <dbReference type="Proteomes" id="UP001158058"/>
    </source>
</evidence>
<dbReference type="PROSITE" id="PS51257">
    <property type="entry name" value="PROKAR_LIPOPROTEIN"/>
    <property type="match status" value="1"/>
</dbReference>
<dbReference type="EMBL" id="JAODZF010000008">
    <property type="protein sequence ID" value="MDH0143316.1"/>
    <property type="molecule type" value="Genomic_DNA"/>
</dbReference>
<proteinExistence type="predicted"/>
<keyword evidence="1" id="KW-0732">Signal</keyword>
<sequence>MRLIAVSATLLAFALSGCTSHGGGEHVQMRLTGTAKNAGRIGQATLSPRGELTDVSIFVSGVPFGVTLPVRLFAYLYPGNCAARGTQPSHALNNTVLTEHRGSADGWRLSRIAKVPLAALRATPHALVLRTAPADGSQDIFCGEIPQGT</sequence>
<gene>
    <name evidence="2" type="ORF">N7380_13410</name>
</gene>
<evidence type="ECO:0000256" key="1">
    <source>
        <dbReference type="SAM" id="SignalP"/>
    </source>
</evidence>
<dbReference type="RefSeq" id="WP_280002027.1">
    <property type="nucleotide sequence ID" value="NZ_JAODZF010000008.1"/>
</dbReference>
<protein>
    <recommendedName>
        <fullName evidence="4">Lipoprotein</fullName>
    </recommendedName>
</protein>
<dbReference type="AlphaFoldDB" id="A0AB73HZD6"/>
<name>A0AB73HZD6_AQUAC</name>
<evidence type="ECO:0000313" key="2">
    <source>
        <dbReference type="EMBL" id="MDH0143316.1"/>
    </source>
</evidence>
<comment type="caution">
    <text evidence="2">The sequence shown here is derived from an EMBL/GenBank/DDBJ whole genome shotgun (WGS) entry which is preliminary data.</text>
</comment>
<organism evidence="2 3">
    <name type="scientific">Aquipseudomonas alcaligenes</name>
    <name type="common">Pseudomonas alcaligenes</name>
    <dbReference type="NCBI Taxonomy" id="43263"/>
    <lineage>
        <taxon>Bacteria</taxon>
        <taxon>Pseudomonadati</taxon>
        <taxon>Pseudomonadota</taxon>
        <taxon>Gammaproteobacteria</taxon>
        <taxon>Pseudomonadales</taxon>
        <taxon>Pseudomonadaceae</taxon>
        <taxon>Aquipseudomonas</taxon>
    </lineage>
</organism>